<sequence length="164" mass="18000">MNPLAVIKAKRQHLARMANQSGALGELSALADMEHWVPRPRGVGLKVLLSALSETGVVIKGSSFDAIAFPTSEQIDFTNHVAVRTALPRMTFIEIKTANQERVRPGFTGFFFALTEGEIAASDALKERHRVALYNNVSGELLLTSVPEILARTKSMNWQLSVQL</sequence>
<accession>A0A9X1BMT1</accession>
<proteinExistence type="predicted"/>
<dbReference type="RefSeq" id="WP_201823401.1">
    <property type="nucleotide sequence ID" value="NZ_JAERRA010000001.1"/>
</dbReference>
<dbReference type="Proteomes" id="UP000643207">
    <property type="component" value="Unassembled WGS sequence"/>
</dbReference>
<dbReference type="AlphaFoldDB" id="A0A9X1BMT1"/>
<reference evidence="1 2" key="1">
    <citation type="submission" date="2021-01" db="EMBL/GenBank/DDBJ databases">
        <title>Piscinibacter sp. Jin2 Genome sequencing and assembly.</title>
        <authorList>
            <person name="Kim I."/>
        </authorList>
    </citation>
    <scope>NUCLEOTIDE SEQUENCE [LARGE SCALE GENOMIC DNA]</scope>
    <source>
        <strain evidence="1 2">Jin2</strain>
    </source>
</reference>
<evidence type="ECO:0000313" key="1">
    <source>
        <dbReference type="EMBL" id="MBL0718592.1"/>
    </source>
</evidence>
<comment type="caution">
    <text evidence="1">The sequence shown here is derived from an EMBL/GenBank/DDBJ whole genome shotgun (WGS) entry which is preliminary data.</text>
</comment>
<evidence type="ECO:0000313" key="2">
    <source>
        <dbReference type="Proteomes" id="UP000643207"/>
    </source>
</evidence>
<organism evidence="1 2">
    <name type="scientific">Aquariibacter lacus</name>
    <dbReference type="NCBI Taxonomy" id="2801332"/>
    <lineage>
        <taxon>Bacteria</taxon>
        <taxon>Pseudomonadati</taxon>
        <taxon>Pseudomonadota</taxon>
        <taxon>Betaproteobacteria</taxon>
        <taxon>Burkholderiales</taxon>
        <taxon>Sphaerotilaceae</taxon>
        <taxon>Aquariibacter</taxon>
    </lineage>
</organism>
<dbReference type="EMBL" id="JAERRA010000001">
    <property type="protein sequence ID" value="MBL0718592.1"/>
    <property type="molecule type" value="Genomic_DNA"/>
</dbReference>
<keyword evidence="2" id="KW-1185">Reference proteome</keyword>
<name>A0A9X1BMT1_9BURK</name>
<gene>
    <name evidence="1" type="ORF">JI742_01700</name>
</gene>
<protein>
    <submittedName>
        <fullName evidence="1">Uncharacterized protein</fullName>
    </submittedName>
</protein>